<proteinExistence type="predicted"/>
<evidence type="ECO:0000256" key="2">
    <source>
        <dbReference type="ARBA" id="ARBA00023125"/>
    </source>
</evidence>
<comment type="caution">
    <text evidence="6">The sequence shown here is derived from an EMBL/GenBank/DDBJ whole genome shotgun (WGS) entry which is preliminary data.</text>
</comment>
<dbReference type="STRING" id="317010.RU96_GL001231"/>
<dbReference type="Pfam" id="PF12833">
    <property type="entry name" value="HTH_18"/>
    <property type="match status" value="1"/>
</dbReference>
<dbReference type="PANTHER" id="PTHR43280:SF2">
    <property type="entry name" value="HTH-TYPE TRANSCRIPTIONAL REGULATOR EXSA"/>
    <property type="match status" value="1"/>
</dbReference>
<keyword evidence="4" id="KW-0812">Transmembrane</keyword>
<evidence type="ECO:0000259" key="5">
    <source>
        <dbReference type="PROSITE" id="PS01124"/>
    </source>
</evidence>
<sequence>MKLKLKKLPLFRMTGLTRSILSYLVVFLFPFLIVSGIWFKTSKDSINQQVTLSARNHLLQLQSAFENNLMQLNDLSHQIPFDNKLSLAQTNHAYYATEGQQSLKKSRLAGSIVADVFLLYYDKPEALFSADGWLSLDVFLKEAKAESFAKNQVAELFQTKVPKLVNLASKTAISKRLYYLVPLQNQDQVAYGTAIYAIKDSSIQQLLDQSTFGEESSNFIVNKQNEVLFHTGKKELLTYLKEKEQLQQVTKKTHVKIEQQDYQIQALDKSSFDLAYISLVDPNNALDSVNQVQRNLLYFIGFILIIGAMVVYVLGRRSYQPMRQLEKLIANYTTQEVKEGEYAPSFVHERIEQFLDENKALHQEIKRQTPHAREQVLRKLIGDRIKTQAQLQLLLDSVHVKLTGQHFFVMTISTKENTLNEFSTEHDLLIEYLQTVKGKGYTAYATEILSTQVIAILVGYEEITGAKRIAEAFHHEIFDLVGLQLTIAIGDPVDNLIEINRSFIEALAALEYAYSQKSQKIIFYDALKDETKKAGIHYPDSEEMKLVQSLTQGDYAVATETIHALIEVGVKQGSPNAQKMFGFYLLNTLTKFASKIDSHDALMVAEKATDFHSLYDLEPNLLQIAQLLCALVQEKPQNKESQLKQELFDFINKNYAASQLSLEWLAEEFDMSVSYLSRFIKKESGLTFSKYIQELRLNKIKQALVETNRPIKDIIRDAGYYDVSNYTRKFRTIVGVTPGQYRTLHQN</sequence>
<feature type="transmembrane region" description="Helical" evidence="4">
    <location>
        <begin position="20"/>
        <end position="39"/>
    </location>
</feature>
<dbReference type="RefSeq" id="WP_071865462.1">
    <property type="nucleotide sequence ID" value="NZ_JBHLVQ010000017.1"/>
</dbReference>
<dbReference type="InterPro" id="IPR041522">
    <property type="entry name" value="CdaR_GGDEF"/>
</dbReference>
<dbReference type="EMBL" id="JXKG01000020">
    <property type="protein sequence ID" value="OJG14314.1"/>
    <property type="molecule type" value="Genomic_DNA"/>
</dbReference>
<dbReference type="InterPro" id="IPR018060">
    <property type="entry name" value="HTH_AraC"/>
</dbReference>
<dbReference type="Pfam" id="PF17853">
    <property type="entry name" value="GGDEF_2"/>
    <property type="match status" value="1"/>
</dbReference>
<dbReference type="GO" id="GO:0003700">
    <property type="term" value="F:DNA-binding transcription factor activity"/>
    <property type="evidence" value="ECO:0007669"/>
    <property type="project" value="InterPro"/>
</dbReference>
<dbReference type="Gene3D" id="1.10.10.60">
    <property type="entry name" value="Homeodomain-like"/>
    <property type="match status" value="2"/>
</dbReference>
<keyword evidence="4" id="KW-1133">Transmembrane helix</keyword>
<keyword evidence="3" id="KW-0804">Transcription</keyword>
<dbReference type="OrthoDB" id="1975037at2"/>
<dbReference type="Proteomes" id="UP000182835">
    <property type="component" value="Unassembled WGS sequence"/>
</dbReference>
<accession>A0A1L8R3J0</accession>
<evidence type="ECO:0000256" key="1">
    <source>
        <dbReference type="ARBA" id="ARBA00023015"/>
    </source>
</evidence>
<evidence type="ECO:0000256" key="4">
    <source>
        <dbReference type="SAM" id="Phobius"/>
    </source>
</evidence>
<dbReference type="InterPro" id="IPR018062">
    <property type="entry name" value="HTH_AraC-typ_CS"/>
</dbReference>
<reference evidence="6 7" key="1">
    <citation type="submission" date="2014-12" db="EMBL/GenBank/DDBJ databases">
        <title>Draft genome sequences of 29 type strains of Enterococci.</title>
        <authorList>
            <person name="Zhong Z."/>
            <person name="Sun Z."/>
            <person name="Liu W."/>
            <person name="Zhang W."/>
            <person name="Zhang H."/>
        </authorList>
    </citation>
    <scope>NUCLEOTIDE SEQUENCE [LARGE SCALE GENOMIC DNA]</scope>
    <source>
        <strain evidence="6 7">DSM 21207</strain>
    </source>
</reference>
<protein>
    <recommendedName>
        <fullName evidence="5">HTH araC/xylS-type domain-containing protein</fullName>
    </recommendedName>
</protein>
<evidence type="ECO:0000313" key="6">
    <source>
        <dbReference type="EMBL" id="OJG14314.1"/>
    </source>
</evidence>
<dbReference type="AlphaFoldDB" id="A0A1L8R3J0"/>
<dbReference type="GO" id="GO:0043565">
    <property type="term" value="F:sequence-specific DNA binding"/>
    <property type="evidence" value="ECO:0007669"/>
    <property type="project" value="InterPro"/>
</dbReference>
<keyword evidence="2" id="KW-0238">DNA-binding</keyword>
<dbReference type="PANTHER" id="PTHR43280">
    <property type="entry name" value="ARAC-FAMILY TRANSCRIPTIONAL REGULATOR"/>
    <property type="match status" value="1"/>
</dbReference>
<organism evidence="6 7">
    <name type="scientific">Enterococcus canintestini</name>
    <dbReference type="NCBI Taxonomy" id="317010"/>
    <lineage>
        <taxon>Bacteria</taxon>
        <taxon>Bacillati</taxon>
        <taxon>Bacillota</taxon>
        <taxon>Bacilli</taxon>
        <taxon>Lactobacillales</taxon>
        <taxon>Enterococcaceae</taxon>
        <taxon>Enterococcus</taxon>
    </lineage>
</organism>
<dbReference type="SUPFAM" id="SSF46689">
    <property type="entry name" value="Homeodomain-like"/>
    <property type="match status" value="1"/>
</dbReference>
<dbReference type="PROSITE" id="PS00041">
    <property type="entry name" value="HTH_ARAC_FAMILY_1"/>
    <property type="match status" value="1"/>
</dbReference>
<dbReference type="PROSITE" id="PS01124">
    <property type="entry name" value="HTH_ARAC_FAMILY_2"/>
    <property type="match status" value="1"/>
</dbReference>
<keyword evidence="1" id="KW-0805">Transcription regulation</keyword>
<gene>
    <name evidence="6" type="ORF">RU96_GL001231</name>
</gene>
<feature type="transmembrane region" description="Helical" evidence="4">
    <location>
        <begin position="296"/>
        <end position="315"/>
    </location>
</feature>
<name>A0A1L8R3J0_9ENTE</name>
<dbReference type="InterPro" id="IPR009057">
    <property type="entry name" value="Homeodomain-like_sf"/>
</dbReference>
<dbReference type="SMART" id="SM00342">
    <property type="entry name" value="HTH_ARAC"/>
    <property type="match status" value="1"/>
</dbReference>
<evidence type="ECO:0000256" key="3">
    <source>
        <dbReference type="ARBA" id="ARBA00023163"/>
    </source>
</evidence>
<keyword evidence="4" id="KW-0472">Membrane</keyword>
<feature type="domain" description="HTH araC/xylS-type" evidence="5">
    <location>
        <begin position="645"/>
        <end position="744"/>
    </location>
</feature>
<evidence type="ECO:0000313" key="7">
    <source>
        <dbReference type="Proteomes" id="UP000182835"/>
    </source>
</evidence>